<dbReference type="InterPro" id="IPR036264">
    <property type="entry name" value="Bact_exopeptidase_dim_dom"/>
</dbReference>
<evidence type="ECO:0000256" key="1">
    <source>
        <dbReference type="ARBA" id="ARBA00001947"/>
    </source>
</evidence>
<evidence type="ECO:0000256" key="3">
    <source>
        <dbReference type="ARBA" id="ARBA00022801"/>
    </source>
</evidence>
<dbReference type="Gene3D" id="3.30.70.360">
    <property type="match status" value="1"/>
</dbReference>
<dbReference type="SUPFAM" id="SSF53187">
    <property type="entry name" value="Zn-dependent exopeptidases"/>
    <property type="match status" value="1"/>
</dbReference>
<dbReference type="AlphaFoldDB" id="A0A017HPG4"/>
<dbReference type="InterPro" id="IPR001261">
    <property type="entry name" value="ArgE/DapE_CS"/>
</dbReference>
<evidence type="ECO:0000313" key="7">
    <source>
        <dbReference type="Proteomes" id="UP000019666"/>
    </source>
</evidence>
<dbReference type="InterPro" id="IPR011650">
    <property type="entry name" value="Peptidase_M20_dimer"/>
</dbReference>
<keyword evidence="7" id="KW-1185">Reference proteome</keyword>
<feature type="domain" description="Peptidase M20 dimerisation" evidence="5">
    <location>
        <begin position="216"/>
        <end position="322"/>
    </location>
</feature>
<sequence>MDQTIDHFGDDVHPELDRAVQDASEEAFQVLERLVRAASPVGAEQAALEVFAEAAERVGLPVRRLPFAGGPLADARAGVAPVLGAGQAGRYQVLATTPGEGPLHLLLNGHMDVVPAESPGLWTRPPFEPHRRGGRLYGRGAADMKCGFAAGLLALRALREVAPDLFARRRLGFLAVVEEECTGNGTLRSLVEDGVTAPEVVVLEPTDLGLLTGGVGVLWAEVTVTTAPGHAHSSGSRPNAVDLAMRLVEGLRRWAAGIAAAHPEPELPGLAQPYALNLGQIRAGDWISSSPATAVLGLRVGFPRAWTPEEAEDRLRRAVAGIAAADPDLLRPPTVTLTGLRARGHLVDAGSPLVRDLSAAHRDAHGQAPRLHMLASTTDARFYLDEGIPAVCFGPTGHDLHGIDESVELQSIVDAARTLARFLLMRFAGDGP</sequence>
<dbReference type="PATRIC" id="fig|442562.3.peg.2182"/>
<dbReference type="PROSITE" id="PS00758">
    <property type="entry name" value="ARGE_DAPE_CPG2_1"/>
    <property type="match status" value="1"/>
</dbReference>
<dbReference type="GO" id="GO:0046872">
    <property type="term" value="F:metal ion binding"/>
    <property type="evidence" value="ECO:0007669"/>
    <property type="project" value="UniProtKB-KW"/>
</dbReference>
<comment type="caution">
    <text evidence="6">The sequence shown here is derived from an EMBL/GenBank/DDBJ whole genome shotgun (WGS) entry which is preliminary data.</text>
</comment>
<evidence type="ECO:0000256" key="4">
    <source>
        <dbReference type="ARBA" id="ARBA00022833"/>
    </source>
</evidence>
<dbReference type="GO" id="GO:0016787">
    <property type="term" value="F:hydrolase activity"/>
    <property type="evidence" value="ECO:0007669"/>
    <property type="project" value="UniProtKB-KW"/>
</dbReference>
<dbReference type="STRING" id="442562.Rumeso_02212"/>
<comment type="cofactor">
    <cofactor evidence="1">
        <name>Zn(2+)</name>
        <dbReference type="ChEBI" id="CHEBI:29105"/>
    </cofactor>
</comment>
<name>A0A017HPG4_9RHOB</name>
<accession>A0A017HPG4</accession>
<keyword evidence="2" id="KW-0479">Metal-binding</keyword>
<keyword evidence="4" id="KW-0862">Zinc</keyword>
<dbReference type="EMBL" id="AOSK01000055">
    <property type="protein sequence ID" value="EYD76205.1"/>
    <property type="molecule type" value="Genomic_DNA"/>
</dbReference>
<dbReference type="InterPro" id="IPR002933">
    <property type="entry name" value="Peptidase_M20"/>
</dbReference>
<proteinExistence type="predicted"/>
<dbReference type="Proteomes" id="UP000019666">
    <property type="component" value="Unassembled WGS sequence"/>
</dbReference>
<evidence type="ECO:0000256" key="2">
    <source>
        <dbReference type="ARBA" id="ARBA00022723"/>
    </source>
</evidence>
<dbReference type="PANTHER" id="PTHR43808:SF25">
    <property type="entry name" value="PEPTIDASE M20 DIMERISATION DOMAIN-CONTAINING PROTEIN"/>
    <property type="match status" value="1"/>
</dbReference>
<dbReference type="HOGENOM" id="CLU_021802_0_0_5"/>
<protein>
    <submittedName>
        <fullName evidence="6">Acetylornithine deacetylase or succinyl-diaminopimelate desuccinylase</fullName>
    </submittedName>
</protein>
<dbReference type="Pfam" id="PF07687">
    <property type="entry name" value="M20_dimer"/>
    <property type="match status" value="1"/>
</dbReference>
<dbReference type="SUPFAM" id="SSF55031">
    <property type="entry name" value="Bacterial exopeptidase dimerisation domain"/>
    <property type="match status" value="1"/>
</dbReference>
<dbReference type="Pfam" id="PF01546">
    <property type="entry name" value="Peptidase_M20"/>
    <property type="match status" value="1"/>
</dbReference>
<dbReference type="PANTHER" id="PTHR43808">
    <property type="entry name" value="ACETYLORNITHINE DEACETYLASE"/>
    <property type="match status" value="1"/>
</dbReference>
<dbReference type="InterPro" id="IPR050072">
    <property type="entry name" value="Peptidase_M20A"/>
</dbReference>
<evidence type="ECO:0000259" key="5">
    <source>
        <dbReference type="Pfam" id="PF07687"/>
    </source>
</evidence>
<evidence type="ECO:0000313" key="6">
    <source>
        <dbReference type="EMBL" id="EYD76205.1"/>
    </source>
</evidence>
<gene>
    <name evidence="6" type="ORF">Rumeso_02212</name>
</gene>
<keyword evidence="3" id="KW-0378">Hydrolase</keyword>
<dbReference type="Gene3D" id="3.40.630.10">
    <property type="entry name" value="Zn peptidases"/>
    <property type="match status" value="1"/>
</dbReference>
<dbReference type="OrthoDB" id="9809784at2"/>
<dbReference type="RefSeq" id="WP_156363014.1">
    <property type="nucleotide sequence ID" value="NZ_KK088602.1"/>
</dbReference>
<organism evidence="6 7">
    <name type="scientific">Rubellimicrobium mesophilum DSM 19309</name>
    <dbReference type="NCBI Taxonomy" id="442562"/>
    <lineage>
        <taxon>Bacteria</taxon>
        <taxon>Pseudomonadati</taxon>
        <taxon>Pseudomonadota</taxon>
        <taxon>Alphaproteobacteria</taxon>
        <taxon>Rhodobacterales</taxon>
        <taxon>Roseobacteraceae</taxon>
        <taxon>Rubellimicrobium</taxon>
    </lineage>
</organism>
<reference evidence="6 7" key="1">
    <citation type="submission" date="2013-02" db="EMBL/GenBank/DDBJ databases">
        <authorList>
            <person name="Fiebig A."/>
            <person name="Goeker M."/>
            <person name="Klenk H.-P.P."/>
        </authorList>
    </citation>
    <scope>NUCLEOTIDE SEQUENCE [LARGE SCALE GENOMIC DNA]</scope>
    <source>
        <strain evidence="6 7">DSM 19309</strain>
    </source>
</reference>